<dbReference type="FunFam" id="3.40.250.10:FF:000033">
    <property type="entry name" value="Thiosulfate sulfurtransferase TUM1"/>
    <property type="match status" value="1"/>
</dbReference>
<dbReference type="CDD" id="cd01448">
    <property type="entry name" value="TST_Repeat_1"/>
    <property type="match status" value="1"/>
</dbReference>
<evidence type="ECO:0000256" key="3">
    <source>
        <dbReference type="SAM" id="MobiDB-lite"/>
    </source>
</evidence>
<feature type="compositionally biased region" description="Basic residues" evidence="3">
    <location>
        <begin position="937"/>
        <end position="946"/>
    </location>
</feature>
<dbReference type="OrthoDB" id="270167at2759"/>
<dbReference type="GO" id="GO:0004792">
    <property type="term" value="F:thiosulfate-cyanide sulfurtransferase activity"/>
    <property type="evidence" value="ECO:0007669"/>
    <property type="project" value="TreeGrafter"/>
</dbReference>
<dbReference type="InterPro" id="IPR036873">
    <property type="entry name" value="Rhodanese-like_dom_sf"/>
</dbReference>
<feature type="compositionally biased region" description="Low complexity" evidence="3">
    <location>
        <begin position="905"/>
        <end position="921"/>
    </location>
</feature>
<dbReference type="PANTHER" id="PTHR11364:SF27">
    <property type="entry name" value="SULFURTRANSFERASE"/>
    <property type="match status" value="1"/>
</dbReference>
<dbReference type="CDD" id="cd01449">
    <property type="entry name" value="TST_Repeat_2"/>
    <property type="match status" value="1"/>
</dbReference>
<reference evidence="6" key="1">
    <citation type="journal article" date="2014" name="Genome Announc.">
        <title>Draft genome sequence of the formaldehyde-resistant fungus Byssochlamys spectabilis No. 5 (anamorph Paecilomyces variotii No. 5) (NBRC109023).</title>
        <authorList>
            <person name="Oka T."/>
            <person name="Ekino K."/>
            <person name="Fukuda K."/>
            <person name="Nomura Y."/>
        </authorList>
    </citation>
    <scope>NUCLEOTIDE SEQUENCE [LARGE SCALE GENOMIC DNA]</scope>
    <source>
        <strain evidence="6">No. 5 / NBRC 109023</strain>
    </source>
</reference>
<keyword evidence="1" id="KW-0808">Transferase</keyword>
<feature type="compositionally biased region" description="Low complexity" evidence="3">
    <location>
        <begin position="851"/>
        <end position="862"/>
    </location>
</feature>
<comment type="caution">
    <text evidence="5">The sequence shown here is derived from an EMBL/GenBank/DDBJ whole genome shotgun (WGS) entry which is preliminary data.</text>
</comment>
<evidence type="ECO:0000313" key="5">
    <source>
        <dbReference type="EMBL" id="GAD96322.1"/>
    </source>
</evidence>
<dbReference type="eggNOG" id="KOG1529">
    <property type="taxonomic scope" value="Eukaryota"/>
</dbReference>
<feature type="domain" description="Rhodanese" evidence="4">
    <location>
        <begin position="217"/>
        <end position="323"/>
    </location>
</feature>
<dbReference type="EMBL" id="BAUL01000159">
    <property type="protein sequence ID" value="GAD96322.1"/>
    <property type="molecule type" value="Genomic_DNA"/>
</dbReference>
<organism evidence="5 6">
    <name type="scientific">Byssochlamys spectabilis (strain No. 5 / NBRC 109023)</name>
    <name type="common">Paecilomyces variotii</name>
    <dbReference type="NCBI Taxonomy" id="1356009"/>
    <lineage>
        <taxon>Eukaryota</taxon>
        <taxon>Fungi</taxon>
        <taxon>Dikarya</taxon>
        <taxon>Ascomycota</taxon>
        <taxon>Pezizomycotina</taxon>
        <taxon>Eurotiomycetes</taxon>
        <taxon>Eurotiomycetidae</taxon>
        <taxon>Eurotiales</taxon>
        <taxon>Thermoascaceae</taxon>
        <taxon>Paecilomyces</taxon>
    </lineage>
</organism>
<dbReference type="SUPFAM" id="SSF52821">
    <property type="entry name" value="Rhodanese/Cell cycle control phosphatase"/>
    <property type="match status" value="2"/>
</dbReference>
<evidence type="ECO:0000256" key="2">
    <source>
        <dbReference type="ARBA" id="ARBA00022737"/>
    </source>
</evidence>
<sequence length="946" mass="105355">MALVALRLSSSPCRLVHRTMSSQPSLQQLPRHRQISSSSYLITPKQLHEALKKNPIPHSKISTSPRIIPLCAAWFMPNDPEGRKGIDVFRKHRIPHARFFDLDAVKDHDSPYPHMLPTCETFASSMSELGIRRDDEIVVYDTEELGLFSAPRVGWTLRVFGHPSVRILNNYKLWVREGFPIETGEPEPVEKTNYPIPTYDTNMVVRFPEMKAIAKENGGQIEILDARSYGRWAGTEPEPRPGLSSGHIPGSKSLPLQYLLDPDTKTLLPSEELREVFESKGIDPKKSIISSCGTGVTAAIIETALQEADYGRPDDRRLYDGSWTCGMGTASPRRQWSDQEENVICDTIAFDPHDSLFVRIFTLALNVSTLLTFDEEKARKVPVNESLIFPCSRSKSFGNPRPACCLVRTVRRLRFVPRSRSAIRFDFSSSSATERIHEHPPLFIHSSIAWLTWRDMKMLKTDTPCPLVFDREYSSARRSSSPSILHHCPPLSNNPHIPISPCFDHFLVDSFYPRSFASRSCRPPRTSIYAMAAGRKVFHCAVDDTALTTNISEIKKWTSNGAITLVVPLYTLERLHALKRAGSQVAINAREAVRFLDRVTSGKDSISADKVALQGPMEQYETWAEAEKFLLPEFEEDVEATAEEVENVTETQGERERQLKTKAVGDQVASNDLSQMLLSKLNFKKEPDTVSITSTGTHSDSRSSSRSSRTNPEYANGHNEGEDAANTNGHRLSNSHSTGSTVPLALRPLLSALLWRLHDSPDANSAARSLILVTNDRITQAWAQKFGIATKNIHQLRTAIQYEEKEYKNRCKYVEKTQSTEPKTLLSYDNESDEDELVFVPRGRGKGASKGGSSRANNNNRKPSAPKAVPPPLESTIEIPSEPIDPNSFSRSLGSGPKQPAVDLSSQAGAARGLAGASRRFANGRRGAPRGQTRGSSRGRGKLWVP</sequence>
<dbReference type="Proteomes" id="UP000018001">
    <property type="component" value="Unassembled WGS sequence"/>
</dbReference>
<dbReference type="SMART" id="SM00450">
    <property type="entry name" value="RHOD"/>
    <property type="match status" value="2"/>
</dbReference>
<dbReference type="InParanoid" id="V5G601"/>
<dbReference type="Gene3D" id="3.40.250.10">
    <property type="entry name" value="Rhodanese-like domain"/>
    <property type="match status" value="2"/>
</dbReference>
<evidence type="ECO:0000313" key="6">
    <source>
        <dbReference type="Proteomes" id="UP000018001"/>
    </source>
</evidence>
<dbReference type="GO" id="GO:0005739">
    <property type="term" value="C:mitochondrion"/>
    <property type="evidence" value="ECO:0007669"/>
    <property type="project" value="TreeGrafter"/>
</dbReference>
<dbReference type="InterPro" id="IPR001763">
    <property type="entry name" value="Rhodanese-like_dom"/>
</dbReference>
<feature type="compositionally biased region" description="Low complexity" evidence="3">
    <location>
        <begin position="693"/>
        <end position="710"/>
    </location>
</feature>
<feature type="region of interest" description="Disordered" evidence="3">
    <location>
        <begin position="689"/>
        <end position="740"/>
    </location>
</feature>
<dbReference type="Gene3D" id="3.40.50.1010">
    <property type="entry name" value="5'-nuclease"/>
    <property type="match status" value="1"/>
</dbReference>
<dbReference type="AlphaFoldDB" id="V5G601"/>
<feature type="region of interest" description="Disordered" evidence="3">
    <location>
        <begin position="840"/>
        <end position="946"/>
    </location>
</feature>
<gene>
    <name evidence="5" type="ORF">PVAR5_4974</name>
</gene>
<feature type="compositionally biased region" description="Polar residues" evidence="3">
    <location>
        <begin position="725"/>
        <end position="740"/>
    </location>
</feature>
<feature type="region of interest" description="Disordered" evidence="3">
    <location>
        <begin position="644"/>
        <end position="665"/>
    </location>
</feature>
<protein>
    <recommendedName>
        <fullName evidence="4">Rhodanese domain-containing protein</fullName>
    </recommendedName>
</protein>
<name>V5G601_BYSSN</name>
<keyword evidence="2" id="KW-0677">Repeat</keyword>
<dbReference type="InterPro" id="IPR045078">
    <property type="entry name" value="TST/MPST-like"/>
</dbReference>
<dbReference type="PANTHER" id="PTHR11364">
    <property type="entry name" value="THIOSULFATE SULFERTANSFERASE"/>
    <property type="match status" value="1"/>
</dbReference>
<feature type="domain" description="Rhodanese" evidence="4">
    <location>
        <begin position="80"/>
        <end position="183"/>
    </location>
</feature>
<dbReference type="Pfam" id="PF00581">
    <property type="entry name" value="Rhodanese"/>
    <property type="match status" value="1"/>
</dbReference>
<dbReference type="FunFam" id="3.40.250.10:FF:000001">
    <property type="entry name" value="Sulfurtransferase"/>
    <property type="match status" value="1"/>
</dbReference>
<proteinExistence type="predicted"/>
<dbReference type="PROSITE" id="PS50206">
    <property type="entry name" value="RHODANESE_3"/>
    <property type="match status" value="2"/>
</dbReference>
<dbReference type="HOGENOM" id="CLU_319566_0_0_1"/>
<keyword evidence="6" id="KW-1185">Reference proteome</keyword>
<evidence type="ECO:0000259" key="4">
    <source>
        <dbReference type="PROSITE" id="PS50206"/>
    </source>
</evidence>
<evidence type="ECO:0000256" key="1">
    <source>
        <dbReference type="ARBA" id="ARBA00022679"/>
    </source>
</evidence>
<accession>V5G601</accession>